<dbReference type="CDD" id="cd08010">
    <property type="entry name" value="MltG_like"/>
    <property type="match status" value="1"/>
</dbReference>
<dbReference type="InterPro" id="IPR003770">
    <property type="entry name" value="MLTG-like"/>
</dbReference>
<dbReference type="GO" id="GO:0009252">
    <property type="term" value="P:peptidoglycan biosynthetic process"/>
    <property type="evidence" value="ECO:0007669"/>
    <property type="project" value="UniProtKB-UniRule"/>
</dbReference>
<dbReference type="EMBL" id="JAAGOH010000004">
    <property type="protein sequence ID" value="NDY90526.1"/>
    <property type="molecule type" value="Genomic_DNA"/>
</dbReference>
<dbReference type="HAMAP" id="MF_02065">
    <property type="entry name" value="MltG"/>
    <property type="match status" value="1"/>
</dbReference>
<comment type="function">
    <text evidence="7">Functions as a peptidoglycan terminase that cleaves nascent peptidoglycan strands endolytically to terminate their elongation.</text>
</comment>
<comment type="similarity">
    <text evidence="7">Belongs to the transglycosylase MltG family.</text>
</comment>
<dbReference type="AlphaFoldDB" id="A0A7C9TKS6"/>
<evidence type="ECO:0000313" key="9">
    <source>
        <dbReference type="Proteomes" id="UP000484255"/>
    </source>
</evidence>
<dbReference type="Gene3D" id="3.30.1490.480">
    <property type="entry name" value="Endolytic murein transglycosylase"/>
    <property type="match status" value="1"/>
</dbReference>
<organism evidence="8 9">
    <name type="scientific">Ideonella livida</name>
    <dbReference type="NCBI Taxonomy" id="2707176"/>
    <lineage>
        <taxon>Bacteria</taxon>
        <taxon>Pseudomonadati</taxon>
        <taxon>Pseudomonadota</taxon>
        <taxon>Betaproteobacteria</taxon>
        <taxon>Burkholderiales</taxon>
        <taxon>Sphaerotilaceae</taxon>
        <taxon>Ideonella</taxon>
    </lineage>
</organism>
<evidence type="ECO:0000256" key="7">
    <source>
        <dbReference type="HAMAP-Rule" id="MF_02065"/>
    </source>
</evidence>
<proteinExistence type="inferred from homology"/>
<evidence type="ECO:0000256" key="5">
    <source>
        <dbReference type="ARBA" id="ARBA00023239"/>
    </source>
</evidence>
<dbReference type="RefSeq" id="WP_163456386.1">
    <property type="nucleotide sequence ID" value="NZ_JAAGOH010000004.1"/>
</dbReference>
<dbReference type="EC" id="4.2.2.29" evidence="7"/>
<keyword evidence="1 7" id="KW-1003">Cell membrane</keyword>
<name>A0A7C9TKS6_9BURK</name>
<evidence type="ECO:0000313" key="8">
    <source>
        <dbReference type="EMBL" id="NDY90526.1"/>
    </source>
</evidence>
<keyword evidence="3 7" id="KW-1133">Transmembrane helix</keyword>
<dbReference type="GO" id="GO:0071555">
    <property type="term" value="P:cell wall organization"/>
    <property type="evidence" value="ECO:0007669"/>
    <property type="project" value="UniProtKB-KW"/>
</dbReference>
<keyword evidence="6 7" id="KW-0961">Cell wall biogenesis/degradation</keyword>
<evidence type="ECO:0000256" key="2">
    <source>
        <dbReference type="ARBA" id="ARBA00022692"/>
    </source>
</evidence>
<comment type="catalytic activity">
    <reaction evidence="7">
        <text>a peptidoglycan chain = a peptidoglycan chain with N-acetyl-1,6-anhydromuramyl-[peptide] at the reducing end + a peptidoglycan chain with N-acetylglucosamine at the non-reducing end.</text>
        <dbReference type="EC" id="4.2.2.29"/>
    </reaction>
</comment>
<reference evidence="8 9" key="1">
    <citation type="submission" date="2020-02" db="EMBL/GenBank/DDBJ databases">
        <title>Ideonella bacterium strain TBM-1.</title>
        <authorList>
            <person name="Chen W.-M."/>
        </authorList>
    </citation>
    <scope>NUCLEOTIDE SEQUENCE [LARGE SCALE GENOMIC DNA]</scope>
    <source>
        <strain evidence="8 9">TBM-1</strain>
    </source>
</reference>
<protein>
    <recommendedName>
        <fullName evidence="7">Endolytic murein transglycosylase</fullName>
        <ecNumber evidence="7">4.2.2.29</ecNumber>
    </recommendedName>
    <alternativeName>
        <fullName evidence="7">Peptidoglycan lytic transglycosylase</fullName>
    </alternativeName>
    <alternativeName>
        <fullName evidence="7">Peptidoglycan polymerization terminase</fullName>
    </alternativeName>
</protein>
<keyword evidence="4 7" id="KW-0472">Membrane</keyword>
<feature type="site" description="Important for catalytic activity" evidence="7">
    <location>
        <position position="214"/>
    </location>
</feature>
<dbReference type="GO" id="GO:0005886">
    <property type="term" value="C:plasma membrane"/>
    <property type="evidence" value="ECO:0007669"/>
    <property type="project" value="UniProtKB-UniRule"/>
</dbReference>
<dbReference type="PANTHER" id="PTHR30518">
    <property type="entry name" value="ENDOLYTIC MUREIN TRANSGLYCOSYLASE"/>
    <property type="match status" value="1"/>
</dbReference>
<dbReference type="PANTHER" id="PTHR30518:SF2">
    <property type="entry name" value="ENDOLYTIC MUREIN TRANSGLYCOSYLASE"/>
    <property type="match status" value="1"/>
</dbReference>
<evidence type="ECO:0000256" key="6">
    <source>
        <dbReference type="ARBA" id="ARBA00023316"/>
    </source>
</evidence>
<dbReference type="Gene3D" id="3.30.160.60">
    <property type="entry name" value="Classic Zinc Finger"/>
    <property type="match status" value="1"/>
</dbReference>
<keyword evidence="7" id="KW-0997">Cell inner membrane</keyword>
<evidence type="ECO:0000256" key="1">
    <source>
        <dbReference type="ARBA" id="ARBA00022475"/>
    </source>
</evidence>
<evidence type="ECO:0000256" key="3">
    <source>
        <dbReference type="ARBA" id="ARBA00022989"/>
    </source>
</evidence>
<dbReference type="Pfam" id="PF02618">
    <property type="entry name" value="YceG"/>
    <property type="match status" value="1"/>
</dbReference>
<dbReference type="Proteomes" id="UP000484255">
    <property type="component" value="Unassembled WGS sequence"/>
</dbReference>
<keyword evidence="2 7" id="KW-0812">Transmembrane</keyword>
<sequence>MKVVKRLVWTLLGLALGLGALLAAWVHSPLPLRQAQVEVSIEPGTSPRDVARLWVGAGVEVPEVVLYQWFRLSGQARRIRAGSYEVETGVTPRTLLERMVRGDESLETVRFIEGWSFRQVREALARAPHLRPTLAALSDAEVARLLELPLARPEGWVFPDTYAYSRGVSDVTVLRRARDAMRRRLEGVWAERAQGVPLRSPQELLVLASIVEKETGAAADRGRIAGVFANRLRLGMPLQSDPTVIYGMGERFDGNLRRTDLQTDTPWNTYTRTGLPPTPIAMPGLQALQAAARPEATDALYFVAMGDGRSAFSANLDDHNRAVNRYQRGGR</sequence>
<accession>A0A7C9TKS6</accession>
<comment type="caution">
    <text evidence="8">The sequence shown here is derived from an EMBL/GenBank/DDBJ whole genome shotgun (WGS) entry which is preliminary data.</text>
</comment>
<dbReference type="GO" id="GO:0008932">
    <property type="term" value="F:lytic endotransglycosylase activity"/>
    <property type="evidence" value="ECO:0007669"/>
    <property type="project" value="UniProtKB-UniRule"/>
</dbReference>
<keyword evidence="9" id="KW-1185">Reference proteome</keyword>
<dbReference type="NCBIfam" id="TIGR00247">
    <property type="entry name" value="endolytic transglycosylase MltG"/>
    <property type="match status" value="1"/>
</dbReference>
<evidence type="ECO:0000256" key="4">
    <source>
        <dbReference type="ARBA" id="ARBA00023136"/>
    </source>
</evidence>
<keyword evidence="5 7" id="KW-0456">Lyase</keyword>
<gene>
    <name evidence="7 8" type="primary">mltG</name>
    <name evidence="8" type="ORF">G3A44_04850</name>
</gene>